<evidence type="ECO:0000313" key="4">
    <source>
        <dbReference type="Proteomes" id="UP000054387"/>
    </source>
</evidence>
<proteinExistence type="predicted"/>
<accession>A0A0W1R6I1</accession>
<comment type="caution">
    <text evidence="3">The sequence shown here is derived from an EMBL/GenBank/DDBJ whole genome shotgun (WGS) entry which is preliminary data.</text>
</comment>
<name>A0A0W1R6I1_9EURY</name>
<protein>
    <submittedName>
        <fullName evidence="3">Uncharacterized protein</fullName>
    </submittedName>
</protein>
<keyword evidence="4" id="KW-1185">Reference proteome</keyword>
<evidence type="ECO:0000313" key="3">
    <source>
        <dbReference type="EMBL" id="KTG08828.1"/>
    </source>
</evidence>
<dbReference type="EMBL" id="LOPU01000029">
    <property type="protein sequence ID" value="KTG08828.1"/>
    <property type="molecule type" value="Genomic_DNA"/>
</dbReference>
<gene>
    <name evidence="3" type="ORF">AUR64_13495</name>
</gene>
<evidence type="ECO:0000256" key="1">
    <source>
        <dbReference type="SAM" id="MobiDB-lite"/>
    </source>
</evidence>
<dbReference type="Proteomes" id="UP000054387">
    <property type="component" value="Unassembled WGS sequence"/>
</dbReference>
<dbReference type="InterPro" id="IPR055693">
    <property type="entry name" value="DUF7269"/>
</dbReference>
<reference evidence="3 4" key="1">
    <citation type="submission" date="2015-12" db="EMBL/GenBank/DDBJ databases">
        <title>Haloprofundus marisrubri gen. nov., sp. nov., an extremely halophilic archaeon isolated from the Discovery deep brine-seawater interface in the Red Sea.</title>
        <authorList>
            <person name="Zhang G."/>
            <person name="Stingl U."/>
            <person name="Rashid M."/>
        </authorList>
    </citation>
    <scope>NUCLEOTIDE SEQUENCE [LARGE SCALE GENOMIC DNA]</scope>
    <source>
        <strain evidence="3 4">SB9</strain>
    </source>
</reference>
<keyword evidence="2" id="KW-0472">Membrane</keyword>
<keyword evidence="2" id="KW-1133">Transmembrane helix</keyword>
<evidence type="ECO:0000256" key="2">
    <source>
        <dbReference type="SAM" id="Phobius"/>
    </source>
</evidence>
<feature type="region of interest" description="Disordered" evidence="1">
    <location>
        <begin position="219"/>
        <end position="243"/>
    </location>
</feature>
<sequence>MIRAIDRRLAVLAAAVGTLAVAVGTVFVPVSLGASLATFSRVFVVLLAGLSGLFAVVVLTGIGEDRAHWTPERDPEQAYDGARESAGGQFDDALSELEDESGWKRQREKTAIRRSLHDAAIVTIAARGDCKRLEAARRIEDGTWTTNVRAASFLGGEEAPSLPLRTRVRDWAAGRRFERAAEETVEELSAYEGGEPGDEKTVDDWPELAAFEALADDGAKTAAEGNGADPDDETAVAVRGERA</sequence>
<dbReference type="STRING" id="1514971.AUR64_13495"/>
<dbReference type="RefSeq" id="WP_058581980.1">
    <property type="nucleotide sequence ID" value="NZ_LOPU01000029.1"/>
</dbReference>
<dbReference type="Pfam" id="PF23933">
    <property type="entry name" value="DUF7269"/>
    <property type="match status" value="1"/>
</dbReference>
<dbReference type="OrthoDB" id="307812at2157"/>
<dbReference type="AlphaFoldDB" id="A0A0W1R6I1"/>
<feature type="transmembrane region" description="Helical" evidence="2">
    <location>
        <begin position="43"/>
        <end position="63"/>
    </location>
</feature>
<keyword evidence="2" id="KW-0812">Transmembrane</keyword>
<organism evidence="3 4">
    <name type="scientific">Haloprofundus marisrubri</name>
    <dbReference type="NCBI Taxonomy" id="1514971"/>
    <lineage>
        <taxon>Archaea</taxon>
        <taxon>Methanobacteriati</taxon>
        <taxon>Methanobacteriota</taxon>
        <taxon>Stenosarchaea group</taxon>
        <taxon>Halobacteria</taxon>
        <taxon>Halobacteriales</taxon>
        <taxon>Haloferacaceae</taxon>
        <taxon>Haloprofundus</taxon>
    </lineage>
</organism>